<keyword evidence="1" id="KW-0560">Oxidoreductase</keyword>
<dbReference type="PANTHER" id="PTHR43362">
    <property type="entry name" value="MANNITOL DEHYDROGENASE DSF1-RELATED"/>
    <property type="match status" value="1"/>
</dbReference>
<dbReference type="InterPro" id="IPR013328">
    <property type="entry name" value="6PGD_dom2"/>
</dbReference>
<dbReference type="InterPro" id="IPR050988">
    <property type="entry name" value="Mannitol_DH/Oxidoreductase"/>
</dbReference>
<dbReference type="RefSeq" id="WP_081802246.1">
    <property type="nucleotide sequence ID" value="NZ_AXCW01000011.1"/>
</dbReference>
<dbReference type="InterPro" id="IPR008927">
    <property type="entry name" value="6-PGluconate_DH-like_C_sf"/>
</dbReference>
<evidence type="ECO:0000256" key="2">
    <source>
        <dbReference type="ARBA" id="ARBA00048615"/>
    </source>
</evidence>
<dbReference type="AlphaFoldDB" id="A0A021VUY1"/>
<dbReference type="EMBL" id="AXCW01000011">
    <property type="protein sequence ID" value="EYR64933.1"/>
    <property type="molecule type" value="Genomic_DNA"/>
</dbReference>
<dbReference type="Gene3D" id="1.10.1040.10">
    <property type="entry name" value="N-(1-d-carboxylethyl)-l-norvaline Dehydrogenase, domain 2"/>
    <property type="match status" value="1"/>
</dbReference>
<keyword evidence="6" id="KW-1185">Reference proteome</keyword>
<evidence type="ECO:0000259" key="3">
    <source>
        <dbReference type="Pfam" id="PF01232"/>
    </source>
</evidence>
<dbReference type="Proteomes" id="UP000019753">
    <property type="component" value="Unassembled WGS sequence"/>
</dbReference>
<dbReference type="InterPro" id="IPR013131">
    <property type="entry name" value="Mannitol_DH_N"/>
</dbReference>
<dbReference type="InterPro" id="IPR013118">
    <property type="entry name" value="Mannitol_DH_C"/>
</dbReference>
<feature type="domain" description="Mannitol dehydrogenase N-terminal" evidence="3">
    <location>
        <begin position="26"/>
        <end position="273"/>
    </location>
</feature>
<evidence type="ECO:0000256" key="1">
    <source>
        <dbReference type="ARBA" id="ARBA00023002"/>
    </source>
</evidence>
<dbReference type="SUPFAM" id="SSF48179">
    <property type="entry name" value="6-phosphogluconate dehydrogenase C-terminal domain-like"/>
    <property type="match status" value="1"/>
</dbReference>
<proteinExistence type="predicted"/>
<evidence type="ECO:0000313" key="6">
    <source>
        <dbReference type="Proteomes" id="UP000019753"/>
    </source>
</evidence>
<dbReference type="GO" id="GO:0008926">
    <property type="term" value="F:mannitol-1-phosphate 5-dehydrogenase activity"/>
    <property type="evidence" value="ECO:0007669"/>
    <property type="project" value="UniProtKB-EC"/>
</dbReference>
<comment type="caution">
    <text evidence="5">The sequence shown here is derived from an EMBL/GenBank/DDBJ whole genome shotgun (WGS) entry which is preliminary data.</text>
</comment>
<organism evidence="5 6">
    <name type="scientific">Actinotalea ferrariae CF5-4</name>
    <dbReference type="NCBI Taxonomy" id="948458"/>
    <lineage>
        <taxon>Bacteria</taxon>
        <taxon>Bacillati</taxon>
        <taxon>Actinomycetota</taxon>
        <taxon>Actinomycetes</taxon>
        <taxon>Micrococcales</taxon>
        <taxon>Cellulomonadaceae</taxon>
        <taxon>Actinotalea</taxon>
    </lineage>
</organism>
<dbReference type="InterPro" id="IPR036291">
    <property type="entry name" value="NAD(P)-bd_dom_sf"/>
</dbReference>
<sequence>MTTSDTRPAVRLSRVAGLGRPAAPVRIVHLGLGNFFRAHQAWYTEQAPDREHWGIAAFTGRSARLADLLTVQEGLYSLITRAPDGPAVEVVSCLSAVHAAADHAAWLGYWRDPRLAVVTLTITEAGYLRGPDGGLDAGRADVLADVDALRADPTAPVTTGPARLVAGFLARRAADAGALTLLPCDNLPHNGPALQRVLEDLVALVDPALADWVEENVVVASTMVDRITPATTDEDRATVRALTGVLDDAPVPTEPFSEWVVQGHFPRGRPRWEDAGARFVDDVAPFEQRKLWLLNGSHSLLAYAGGVLGHRTVAEAVADPVVRGWVEEWWDEAAWHLPLPPAEVADYREALLERFGNANVRHELAQIAADGSQKLPVRILPVLRAERAAGRLPGGAVRVLAAWVAHLRGAGVPVTDVQRDRLLELAEGPLASAVPRALVALDPEVAEDREVVDAVTHLVRLVEAG</sequence>
<dbReference type="Pfam" id="PF08125">
    <property type="entry name" value="Mannitol_dh_C"/>
    <property type="match status" value="1"/>
</dbReference>
<accession>A0A021VUY1</accession>
<protein>
    <submittedName>
        <fullName evidence="5">Oxidoreductase</fullName>
    </submittedName>
</protein>
<reference evidence="5 6" key="1">
    <citation type="submission" date="2014-01" db="EMBL/GenBank/DDBJ databases">
        <title>Actinotalea ferrariae CF5-4.</title>
        <authorList>
            <person name="Chen F."/>
            <person name="Li Y."/>
            <person name="Wang G."/>
        </authorList>
    </citation>
    <scope>NUCLEOTIDE SEQUENCE [LARGE SCALE GENOMIC DNA]</scope>
    <source>
        <strain evidence="5 6">CF5-4</strain>
    </source>
</reference>
<dbReference type="PANTHER" id="PTHR43362:SF1">
    <property type="entry name" value="MANNITOL DEHYDROGENASE 2-RELATED"/>
    <property type="match status" value="1"/>
</dbReference>
<evidence type="ECO:0000259" key="4">
    <source>
        <dbReference type="Pfam" id="PF08125"/>
    </source>
</evidence>
<dbReference type="SUPFAM" id="SSF51735">
    <property type="entry name" value="NAD(P)-binding Rossmann-fold domains"/>
    <property type="match status" value="1"/>
</dbReference>
<dbReference type="PRINTS" id="PR00084">
    <property type="entry name" value="MTLDHDRGNASE"/>
</dbReference>
<name>A0A021VUY1_9CELL</name>
<comment type="catalytic activity">
    <reaction evidence="2">
        <text>D-mannitol 1-phosphate + NAD(+) = beta-D-fructose 6-phosphate + NADH + H(+)</text>
        <dbReference type="Rhea" id="RHEA:19661"/>
        <dbReference type="ChEBI" id="CHEBI:15378"/>
        <dbReference type="ChEBI" id="CHEBI:57540"/>
        <dbReference type="ChEBI" id="CHEBI:57634"/>
        <dbReference type="ChEBI" id="CHEBI:57945"/>
        <dbReference type="ChEBI" id="CHEBI:61381"/>
        <dbReference type="EC" id="1.1.1.17"/>
    </reaction>
</comment>
<dbReference type="Gene3D" id="3.40.50.720">
    <property type="entry name" value="NAD(P)-binding Rossmann-like Domain"/>
    <property type="match status" value="1"/>
</dbReference>
<evidence type="ECO:0000313" key="5">
    <source>
        <dbReference type="EMBL" id="EYR64933.1"/>
    </source>
</evidence>
<dbReference type="InterPro" id="IPR000669">
    <property type="entry name" value="Mannitol_DH"/>
</dbReference>
<dbReference type="Pfam" id="PF01232">
    <property type="entry name" value="Mannitol_dh"/>
    <property type="match status" value="1"/>
</dbReference>
<gene>
    <name evidence="5" type="ORF">N866_01370</name>
</gene>
<feature type="domain" description="Mannitol dehydrogenase C-terminal" evidence="4">
    <location>
        <begin position="282"/>
        <end position="457"/>
    </location>
</feature>